<name>A0A0M0K6P3_9EUKA</name>
<protein>
    <submittedName>
        <fullName evidence="2">Uncharacterized protein</fullName>
    </submittedName>
</protein>
<dbReference type="EMBL" id="JWZX01001206">
    <property type="protein sequence ID" value="KOO34470.1"/>
    <property type="molecule type" value="Genomic_DNA"/>
</dbReference>
<keyword evidence="1" id="KW-0175">Coiled coil</keyword>
<sequence length="416" mass="45234">MAVNSLGELPVLSQISAAAPYLTAALHILRTLEREIRAIASTPGSKEAIAAEALRTRSTELAAQIARLEIEARTARLEQQLAVPVRTVQRQGGSTATQPDDGSASSVGAVVATLRAKVAQAEKDAKAYKARIRSVETLERSKADLSDKVEALETRLLASEGAAAAHEATLEEMRRRAVVAEAKAEALKKELKRDIRDVAQERHSQAEILRRVSELEGELQRALLGRATMERRAEVCEAELVESLAKLYTLEREKQGGAAGGAARVGTSAVPLTEENLRLVDACLEEATRAVTESAVAPSKRGEAPWRAKAWLDTLALGGLMADVLLRQLRMRLDATEPLERAFLVSVKQRGGRRLLRSLLLEADVVEQLSERLWMALQALPDANDGGGGGVAPFAPQTLQYQGFEQQHMRQPQQRF</sequence>
<feature type="coiled-coil region" evidence="1">
    <location>
        <begin position="51"/>
        <end position="78"/>
    </location>
</feature>
<dbReference type="Proteomes" id="UP000037460">
    <property type="component" value="Unassembled WGS sequence"/>
</dbReference>
<dbReference type="AlphaFoldDB" id="A0A0M0K6P3"/>
<evidence type="ECO:0000256" key="1">
    <source>
        <dbReference type="SAM" id="Coils"/>
    </source>
</evidence>
<evidence type="ECO:0000313" key="3">
    <source>
        <dbReference type="Proteomes" id="UP000037460"/>
    </source>
</evidence>
<keyword evidence="3" id="KW-1185">Reference proteome</keyword>
<gene>
    <name evidence="2" type="ORF">Ctob_013174</name>
</gene>
<reference evidence="3" key="1">
    <citation type="journal article" date="2015" name="PLoS Genet.">
        <title>Genome Sequence and Transcriptome Analyses of Chrysochromulina tobin: Metabolic Tools for Enhanced Algal Fitness in the Prominent Order Prymnesiales (Haptophyceae).</title>
        <authorList>
            <person name="Hovde B.T."/>
            <person name="Deodato C.R."/>
            <person name="Hunsperger H.M."/>
            <person name="Ryken S.A."/>
            <person name="Yost W."/>
            <person name="Jha R.K."/>
            <person name="Patterson J."/>
            <person name="Monnat R.J. Jr."/>
            <person name="Barlow S.B."/>
            <person name="Starkenburg S.R."/>
            <person name="Cattolico R.A."/>
        </authorList>
    </citation>
    <scope>NUCLEOTIDE SEQUENCE</scope>
    <source>
        <strain evidence="3">CCMP291</strain>
    </source>
</reference>
<comment type="caution">
    <text evidence="2">The sequence shown here is derived from an EMBL/GenBank/DDBJ whole genome shotgun (WGS) entry which is preliminary data.</text>
</comment>
<proteinExistence type="predicted"/>
<organism evidence="2 3">
    <name type="scientific">Chrysochromulina tobinii</name>
    <dbReference type="NCBI Taxonomy" id="1460289"/>
    <lineage>
        <taxon>Eukaryota</taxon>
        <taxon>Haptista</taxon>
        <taxon>Haptophyta</taxon>
        <taxon>Prymnesiophyceae</taxon>
        <taxon>Prymnesiales</taxon>
        <taxon>Chrysochromulinaceae</taxon>
        <taxon>Chrysochromulina</taxon>
    </lineage>
</organism>
<evidence type="ECO:0000313" key="2">
    <source>
        <dbReference type="EMBL" id="KOO34470.1"/>
    </source>
</evidence>
<feature type="coiled-coil region" evidence="1">
    <location>
        <begin position="111"/>
        <end position="201"/>
    </location>
</feature>
<accession>A0A0M0K6P3</accession>